<dbReference type="SUPFAM" id="SSF52980">
    <property type="entry name" value="Restriction endonuclease-like"/>
    <property type="match status" value="1"/>
</dbReference>
<dbReference type="InterPro" id="IPR036953">
    <property type="entry name" value="GreA/GreB_C_sf"/>
</dbReference>
<feature type="region of interest" description="Disordered" evidence="1">
    <location>
        <begin position="1689"/>
        <end position="1748"/>
    </location>
</feature>
<feature type="domain" description="DNA2/NAM7 helicase-like C-terminal" evidence="3">
    <location>
        <begin position="1346"/>
        <end position="1532"/>
    </location>
</feature>
<evidence type="ECO:0000259" key="2">
    <source>
        <dbReference type="Pfam" id="PF13086"/>
    </source>
</evidence>
<sequence length="1904" mass="206280">MAVRRYASPISSTAFTASSSVRELRCMPRQGSLPSADRARLDKLLASWRDSLIDLSLRNRLLNYQRRSSSAGMDLVEPGLTGVLEGISRGCTFSAVPDDEPDGDSPGPASAIVANPAGSIAGARAIDTPAARAGVGGGRPGVELKTSKSTQAEQVRHLRRLALVAREKFNDYGLWVLHLGVGFLDWTPAASAEKSFSSPLVIVPVVLERRRGDSYALKINTDEEPSLNPALAIKMSELGIEWPRVDQVDHRDIPELLARVRDAVAGMRGWKVTDRVVLDTFNSSKEVMYRDLLDNADRVQASALVRAIGLGAESGIASGTFAFDPVDTDRIDEVQPPEKAPLVLDADSSQRQCIAAALEGRSFVMDGPPGTGKSQTITNMIAGLLEQGRTVLFVSEKAAALDVVRNRLGDLGLDDYVLALHSNNMGRKQVAQELGQALQAPRRTSPGSAQSDLKRARQLRKKLSGYAAAMNELRPGLDASLHDVLGRISLLDDSHPLPPAPDFDAAALSAERLGRATVAARQVSRSWRPAAEGTAFSWYGLTATGAPLQALDLATETLAELETRLLPHADLLAGLGWQGVRDASRLTALLQIAGARPTLPLLWLTTEYHGLTTAVTDFRRRLGAVVDAERSAERTLGRAWDQLPAEVSAIPGPEETALATLLPPAIDISALTADAARELGDRLEADATALDDAANSLAAVAAMYGLPAPETCDEALRLGRLADLAGDLDDAKPLAAWLTREGAAGARTAAQVLREAVDRLSAARKKAEGTFTDRVLQEDSLEDVAHRFATVHRSITARLTAACRADRRLVRSLLPDGGKCTKEVLATLPAAVAWQQAARTLHAEAGHHAAALGKHWRGEDTDFDGLDILVARADEILVLAPRVINRDALAREVASGGQPRAAARNTAEQAAARLTEWRDSLVLPPVPGPSYALEPGSLRAAAQWSRAHVAPLRTAERLMRIVEQTAAVDAGAVAAPGTWTLASARAAVRTVQATRAAVLEFQSKEEADRELLGDLYTARSTEVPALTEGLDWIAAVREAGGLQQKTLLSPSAAEILYRAESDTELEAAADAWSRASGSLANLFRPERAEQLRQSFADGQGAAAKALAVLDSDRGGPDEWRAYDIGRSSLDALGLGDLVDRAVRRGVTPADFPGVVERAVLRAWADAQLADDRWLAISRSADRDDLVADFRELDARLADHARLRVIQACDGRRPRSTSTPGAALLKREGEKKTRHKPVRELLEAARDTVPRIKPCFMMSPLTVSRFLPSDLVFDVVIFDEASQVLPQDAINCVYRGRALIVAGDQKQLPPTAFFSSADDDEEDPEDEEAPDRFSSVLDLCKASGLLESLSLRWHYRSRHENLIAFSNREFYDESMTTFPGAHAEGEDVGVAYYRATEGVYRSGTAARNNPGEAEAVARRVMHHFSTRKGRSLGVVALSQSQAVAIQDAVDAARRCRPDLDECFSEDRLNGFFVKNLESVQGDERDVMILSVGYGPDAQGKFSKNFGPMNKADGWRRLNVAVTRARYRVEVVASFEPGEVGDTGSKSFRHFSRYLRYAQSGPSVLSHEAVDPDAQPESPFEESVLAVLRNWGYDVQPQVGVAGYRIDLGVRHPDRPGLYALGVECDGAMYHSSKAARDRDRLREGVLRGLGWELHRIWGTDWYRDRSGAEARLRAAVDRAVTLVRASPSSPRVIADGTAEPEAPPSRVESRSGLAQRPSAARGRGTGTAASTLSVRRSGTVPTPRREEAAPVPRYPVLALAETSRRRVENELSQIREYLQQPEPVDPATDYRVRADNRRHWENRCAQLKERAAFLETFLKAVPSTPRATGGKMVAPGRLIGLTFGGSTDVEEYEITSQSPALVEGEVLSPSSPLAAALLWRMADSTVEYEDGSGTRRTAQIRHVRD</sequence>
<dbReference type="InterPro" id="IPR047187">
    <property type="entry name" value="SF1_C_Upf1"/>
</dbReference>
<feature type="domain" description="DNA2/NAM7 helicase helicase" evidence="2">
    <location>
        <begin position="347"/>
        <end position="414"/>
    </location>
</feature>
<dbReference type="Pfam" id="PF13087">
    <property type="entry name" value="AAA_12"/>
    <property type="match status" value="1"/>
</dbReference>
<dbReference type="InterPro" id="IPR049468">
    <property type="entry name" value="Restrct_endonuc-II-like_dom"/>
</dbReference>
<dbReference type="Pfam" id="PF18741">
    <property type="entry name" value="MTES_1575"/>
    <property type="match status" value="1"/>
</dbReference>
<keyword evidence="6" id="KW-1185">Reference proteome</keyword>
<name>A0ABU2W2W0_9ACTN</name>
<dbReference type="RefSeq" id="WP_311600629.1">
    <property type="nucleotide sequence ID" value="NZ_JAVRFG010000020.1"/>
</dbReference>
<dbReference type="Gene3D" id="3.10.50.30">
    <property type="entry name" value="Transcription elongation factor, GreA/GreB, C-terminal domain"/>
    <property type="match status" value="1"/>
</dbReference>
<evidence type="ECO:0000256" key="1">
    <source>
        <dbReference type="SAM" id="MobiDB-lite"/>
    </source>
</evidence>
<dbReference type="InterPro" id="IPR027417">
    <property type="entry name" value="P-loop_NTPase"/>
</dbReference>
<dbReference type="InterPro" id="IPR041677">
    <property type="entry name" value="DNA2/NAM7_AAA_11"/>
</dbReference>
<accession>A0ABU2W2W0</accession>
<dbReference type="PANTHER" id="PTHR10887:SF530">
    <property type="entry name" value="SUPERFAMILY I DNA HELICASES"/>
    <property type="match status" value="1"/>
</dbReference>
<dbReference type="CDD" id="cd18808">
    <property type="entry name" value="SF1_C_Upf1"/>
    <property type="match status" value="1"/>
</dbReference>
<dbReference type="Gene3D" id="3.40.960.10">
    <property type="entry name" value="VSR Endonuclease"/>
    <property type="match status" value="1"/>
</dbReference>
<reference evidence="6" key="1">
    <citation type="submission" date="2023-07" db="EMBL/GenBank/DDBJ databases">
        <title>30 novel species of actinomycetes from the DSMZ collection.</title>
        <authorList>
            <person name="Nouioui I."/>
        </authorList>
    </citation>
    <scope>NUCLEOTIDE SEQUENCE [LARGE SCALE GENOMIC DNA]</scope>
    <source>
        <strain evidence="6">DSM 40932</strain>
    </source>
</reference>
<feature type="compositionally biased region" description="Low complexity" evidence="1">
    <location>
        <begin position="1715"/>
        <end position="1732"/>
    </location>
</feature>
<feature type="compositionally biased region" description="Acidic residues" evidence="1">
    <location>
        <begin position="1316"/>
        <end position="1328"/>
    </location>
</feature>
<feature type="region of interest" description="Disordered" evidence="1">
    <location>
        <begin position="1310"/>
        <end position="1330"/>
    </location>
</feature>
<dbReference type="Pfam" id="PF13195">
    <property type="entry name" value="DUF4011"/>
    <property type="match status" value="1"/>
</dbReference>
<dbReference type="InterPro" id="IPR025103">
    <property type="entry name" value="DUF4011"/>
</dbReference>
<evidence type="ECO:0000313" key="6">
    <source>
        <dbReference type="Proteomes" id="UP001180556"/>
    </source>
</evidence>
<dbReference type="InterPro" id="IPR011335">
    <property type="entry name" value="Restrct_endonuc-II-like"/>
</dbReference>
<dbReference type="Proteomes" id="UP001180556">
    <property type="component" value="Unassembled WGS sequence"/>
</dbReference>
<evidence type="ECO:0000259" key="4">
    <source>
        <dbReference type="Pfam" id="PF18741"/>
    </source>
</evidence>
<dbReference type="EMBL" id="JAVRFG010000020">
    <property type="protein sequence ID" value="MDT0492195.1"/>
    <property type="molecule type" value="Genomic_DNA"/>
</dbReference>
<proteinExistence type="predicted"/>
<feature type="domain" description="Restriction endonuclease type II-like" evidence="4">
    <location>
        <begin position="1578"/>
        <end position="1674"/>
    </location>
</feature>
<protein>
    <submittedName>
        <fullName evidence="5">DUF4011 domain-containing protein</fullName>
    </submittedName>
</protein>
<dbReference type="SUPFAM" id="SSF52540">
    <property type="entry name" value="P-loop containing nucleoside triphosphate hydrolases"/>
    <property type="match status" value="2"/>
</dbReference>
<dbReference type="InterPro" id="IPR041679">
    <property type="entry name" value="DNA2/NAM7-like_C"/>
</dbReference>
<gene>
    <name evidence="5" type="ORF">RM717_16935</name>
</gene>
<organism evidence="5 6">
    <name type="scientific">Streptomyces stephensoniae</name>
    <dbReference type="NCBI Taxonomy" id="3375367"/>
    <lineage>
        <taxon>Bacteria</taxon>
        <taxon>Bacillati</taxon>
        <taxon>Actinomycetota</taxon>
        <taxon>Actinomycetes</taxon>
        <taxon>Kitasatosporales</taxon>
        <taxon>Streptomycetaceae</taxon>
        <taxon>Streptomyces</taxon>
    </lineage>
</organism>
<evidence type="ECO:0000259" key="3">
    <source>
        <dbReference type="Pfam" id="PF13087"/>
    </source>
</evidence>
<comment type="caution">
    <text evidence="5">The sequence shown here is derived from an EMBL/GenBank/DDBJ whole genome shotgun (WGS) entry which is preliminary data.</text>
</comment>
<dbReference type="Pfam" id="PF13086">
    <property type="entry name" value="AAA_11"/>
    <property type="match status" value="1"/>
</dbReference>
<dbReference type="PANTHER" id="PTHR10887">
    <property type="entry name" value="DNA2/NAM7 HELICASE FAMILY"/>
    <property type="match status" value="1"/>
</dbReference>
<evidence type="ECO:0000313" key="5">
    <source>
        <dbReference type="EMBL" id="MDT0492195.1"/>
    </source>
</evidence>
<dbReference type="InterPro" id="IPR045055">
    <property type="entry name" value="DNA2/NAM7-like"/>
</dbReference>
<dbReference type="Gene3D" id="3.40.50.300">
    <property type="entry name" value="P-loop containing nucleotide triphosphate hydrolases"/>
    <property type="match status" value="3"/>
</dbReference>